<organism evidence="2 3">
    <name type="scientific">Photobacterium alginatilyticum</name>
    <dbReference type="NCBI Taxonomy" id="1775171"/>
    <lineage>
        <taxon>Bacteria</taxon>
        <taxon>Pseudomonadati</taxon>
        <taxon>Pseudomonadota</taxon>
        <taxon>Gammaproteobacteria</taxon>
        <taxon>Vibrionales</taxon>
        <taxon>Vibrionaceae</taxon>
        <taxon>Photobacterium</taxon>
    </lineage>
</organism>
<protein>
    <submittedName>
        <fullName evidence="2">Uncharacterized protein</fullName>
    </submittedName>
</protein>
<feature type="compositionally biased region" description="Basic and acidic residues" evidence="1">
    <location>
        <begin position="36"/>
        <end position="57"/>
    </location>
</feature>
<feature type="region of interest" description="Disordered" evidence="1">
    <location>
        <begin position="36"/>
        <end position="71"/>
    </location>
</feature>
<dbReference type="EMBL" id="RSEJ01000002">
    <property type="protein sequence ID" value="NBI51456.1"/>
    <property type="molecule type" value="Genomic_DNA"/>
</dbReference>
<proteinExistence type="predicted"/>
<sequence length="71" mass="8415">MEFLLLRLTAEGFMKHRRVSNRRIKQILGEILYEDMHTESHNSDNDQTLVEKKKQSNRDMNPGLDIDSENK</sequence>
<gene>
    <name evidence="2" type="ORF">EIZ48_02555</name>
</gene>
<reference evidence="2 3" key="1">
    <citation type="journal article" date="2017" name="Int. J. Syst. Evol. Microbiol.">
        <title>Photobacterium alginatilyticum sp. nov., a marine bacterium isolated from bottom seawater.</title>
        <authorList>
            <person name="Wang X."/>
            <person name="Wang Y."/>
            <person name="Yang X."/>
            <person name="Sun H."/>
            <person name="Li B."/>
            <person name="Zhang X.H."/>
        </authorList>
    </citation>
    <scope>NUCLEOTIDE SEQUENCE [LARGE SCALE GENOMIC DNA]</scope>
    <source>
        <strain evidence="2 3">P03D4</strain>
    </source>
</reference>
<dbReference type="Proteomes" id="UP000738517">
    <property type="component" value="Unassembled WGS sequence"/>
</dbReference>
<evidence type="ECO:0000313" key="3">
    <source>
        <dbReference type="Proteomes" id="UP000738517"/>
    </source>
</evidence>
<comment type="caution">
    <text evidence="2">The sequence shown here is derived from an EMBL/GenBank/DDBJ whole genome shotgun (WGS) entry which is preliminary data.</text>
</comment>
<evidence type="ECO:0000256" key="1">
    <source>
        <dbReference type="SAM" id="MobiDB-lite"/>
    </source>
</evidence>
<accession>A0ABW9YDV3</accession>
<name>A0ABW9YDV3_9GAMM</name>
<evidence type="ECO:0000313" key="2">
    <source>
        <dbReference type="EMBL" id="NBI51456.1"/>
    </source>
</evidence>
<keyword evidence="3" id="KW-1185">Reference proteome</keyword>